<reference evidence="1" key="1">
    <citation type="submission" date="2022-12" db="EMBL/GenBank/DDBJ databases">
        <authorList>
            <person name="Petersen C."/>
        </authorList>
    </citation>
    <scope>NUCLEOTIDE SEQUENCE</scope>
    <source>
        <strain evidence="1">IBT 21472</strain>
    </source>
</reference>
<evidence type="ECO:0000313" key="2">
    <source>
        <dbReference type="EMBL" id="KAJ5330223.1"/>
    </source>
</evidence>
<evidence type="ECO:0000313" key="4">
    <source>
        <dbReference type="Proteomes" id="UP001147746"/>
    </source>
</evidence>
<evidence type="ECO:0000313" key="3">
    <source>
        <dbReference type="EMBL" id="KAJ5330226.1"/>
    </source>
</evidence>
<dbReference type="AlphaFoldDB" id="A0A9W9KYA6"/>
<name>A0A9W9KYA6_9EURO</name>
<gene>
    <name evidence="1" type="ORF">N7476_000003</name>
    <name evidence="2" type="ORF">N7476_000006</name>
    <name evidence="3" type="ORF">N7476_000009</name>
</gene>
<evidence type="ECO:0000313" key="1">
    <source>
        <dbReference type="EMBL" id="KAJ5330220.1"/>
    </source>
</evidence>
<dbReference type="EMBL" id="JAPZBO010000001">
    <property type="protein sequence ID" value="KAJ5330223.1"/>
    <property type="molecule type" value="Genomic_DNA"/>
</dbReference>
<reference evidence="1" key="2">
    <citation type="journal article" date="2023" name="IMA Fungus">
        <title>Comparative genomic study of the Penicillium genus elucidates a diverse pangenome and 15 lateral gene transfer events.</title>
        <authorList>
            <person name="Petersen C."/>
            <person name="Sorensen T."/>
            <person name="Nielsen M.R."/>
            <person name="Sondergaard T.E."/>
            <person name="Sorensen J.L."/>
            <person name="Fitzpatrick D.A."/>
            <person name="Frisvad J.C."/>
            <person name="Nielsen K.L."/>
        </authorList>
    </citation>
    <scope>NUCLEOTIDE SEQUENCE</scope>
    <source>
        <strain evidence="1">IBT 21472</strain>
    </source>
</reference>
<dbReference type="EMBL" id="JAPZBO010000001">
    <property type="protein sequence ID" value="KAJ5330226.1"/>
    <property type="molecule type" value="Genomic_DNA"/>
</dbReference>
<keyword evidence="4" id="KW-1185">Reference proteome</keyword>
<comment type="caution">
    <text evidence="1">The sequence shown here is derived from an EMBL/GenBank/DDBJ whole genome shotgun (WGS) entry which is preliminary data.</text>
</comment>
<accession>A0A9W9KYA6</accession>
<dbReference type="Proteomes" id="UP001147746">
    <property type="component" value="Unassembled WGS sequence"/>
</dbReference>
<proteinExistence type="predicted"/>
<dbReference type="OrthoDB" id="4234716at2759"/>
<sequence>MSVHSGTLTSRSVHPASPVLLTKNGPLITHHSNAHASNHSLYLIKLNSRYCYPEGNFGRNQLLDGSISLSPLYPNSTIDLHVRTAASLHQSFLWLRPIQA</sequence>
<organism evidence="1 4">
    <name type="scientific">Penicillium atrosanguineum</name>
    <dbReference type="NCBI Taxonomy" id="1132637"/>
    <lineage>
        <taxon>Eukaryota</taxon>
        <taxon>Fungi</taxon>
        <taxon>Dikarya</taxon>
        <taxon>Ascomycota</taxon>
        <taxon>Pezizomycotina</taxon>
        <taxon>Eurotiomycetes</taxon>
        <taxon>Eurotiomycetidae</taxon>
        <taxon>Eurotiales</taxon>
        <taxon>Aspergillaceae</taxon>
        <taxon>Penicillium</taxon>
    </lineage>
</organism>
<protein>
    <submittedName>
        <fullName evidence="1">Uncharacterized protein</fullName>
    </submittedName>
</protein>
<dbReference type="EMBL" id="JAPZBO010000001">
    <property type="protein sequence ID" value="KAJ5330220.1"/>
    <property type="molecule type" value="Genomic_DNA"/>
</dbReference>